<dbReference type="Gene3D" id="1.10.10.2130">
    <property type="entry name" value="DEAH helicase family, winged-helix domain"/>
    <property type="match status" value="1"/>
</dbReference>
<evidence type="ECO:0000259" key="8">
    <source>
        <dbReference type="PROSITE" id="PS51192"/>
    </source>
</evidence>
<dbReference type="PANTHER" id="PTHR18934">
    <property type="entry name" value="ATP-DEPENDENT RNA HELICASE"/>
    <property type="match status" value="1"/>
</dbReference>
<feature type="domain" description="Helicase C-terminal" evidence="9">
    <location>
        <begin position="261"/>
        <end position="444"/>
    </location>
</feature>
<dbReference type="Proteomes" id="UP001626550">
    <property type="component" value="Unassembled WGS sequence"/>
</dbReference>
<dbReference type="PROSITE" id="PS51192">
    <property type="entry name" value="HELICASE_ATP_BIND_1"/>
    <property type="match status" value="1"/>
</dbReference>
<dbReference type="FunFam" id="3.40.50.300:FF:000578">
    <property type="entry name" value="probable ATP-dependent RNA helicase DHX35"/>
    <property type="match status" value="1"/>
</dbReference>
<evidence type="ECO:0000256" key="5">
    <source>
        <dbReference type="ARBA" id="ARBA00022806"/>
    </source>
</evidence>
<dbReference type="CDD" id="cd18791">
    <property type="entry name" value="SF2_C_RHA"/>
    <property type="match status" value="1"/>
</dbReference>
<name>A0ABD2Q243_9PLAT</name>
<keyword evidence="5 10" id="KW-0347">Helicase</keyword>
<dbReference type="SUPFAM" id="SSF52540">
    <property type="entry name" value="P-loop containing nucleoside triphosphate hydrolases"/>
    <property type="match status" value="1"/>
</dbReference>
<organism evidence="10 11">
    <name type="scientific">Cichlidogyrus casuarinus</name>
    <dbReference type="NCBI Taxonomy" id="1844966"/>
    <lineage>
        <taxon>Eukaryota</taxon>
        <taxon>Metazoa</taxon>
        <taxon>Spiralia</taxon>
        <taxon>Lophotrochozoa</taxon>
        <taxon>Platyhelminthes</taxon>
        <taxon>Monogenea</taxon>
        <taxon>Monopisthocotylea</taxon>
        <taxon>Dactylogyridea</taxon>
        <taxon>Ancyrocephalidae</taxon>
        <taxon>Cichlidogyrus</taxon>
    </lineage>
</organism>
<gene>
    <name evidence="10" type="primary">DHX35</name>
    <name evidence="10" type="ORF">Ciccas_008118</name>
</gene>
<evidence type="ECO:0000256" key="6">
    <source>
        <dbReference type="ARBA" id="ARBA00022840"/>
    </source>
</evidence>
<comment type="similarity">
    <text evidence="1">Belongs to the DEAD box helicase family. DEAH subfamily.</text>
</comment>
<dbReference type="InterPro" id="IPR011709">
    <property type="entry name" value="DEAD-box_helicase_OB_fold"/>
</dbReference>
<evidence type="ECO:0000256" key="1">
    <source>
        <dbReference type="ARBA" id="ARBA00008792"/>
    </source>
</evidence>
<dbReference type="Pfam" id="PF00271">
    <property type="entry name" value="Helicase_C"/>
    <property type="match status" value="1"/>
</dbReference>
<proteinExistence type="inferred from homology"/>
<dbReference type="EMBL" id="JBJKFK010001365">
    <property type="protein sequence ID" value="KAL3313282.1"/>
    <property type="molecule type" value="Genomic_DNA"/>
</dbReference>
<dbReference type="InterPro" id="IPR027417">
    <property type="entry name" value="P-loop_NTPase"/>
</dbReference>
<sequence>MKSRFIKPTQELNLLENEISEVCSDGLNSNLVATVNNEANYNSVEQTRRNLPIYAWRTHFLYLLQHNRVVIVTGETGSGKSTQLPQYIHEAGWLDKDSFLAVTQPRRVAVITIASRIAEEKDWKVGEHVGYSIRFERFITEKSVIHFFTDGMLIQEMLRDPLLSKYRVILLDEVHERSLQTDILIGLLKKVLARRPFDFRLIISSATLETDNFFEYFSNVKFKTEEDTSILGNVAQLSVAGRLYPVKILYSNESIPCYVKASFELIFEIHEQKPSGGDILVFLTGQEEVNRLVSMVVQEYRSRKERNREKGYQPLSVLPFYGALSHQEQMRAFRKSSRHCRKVIVATNLAEASVTIPGVVYVIDCGFARMRAYNPDNGLEMLVTVPVSKAAAKQRAGRAGRMRMGEAYRLYTEQAYETLLSVHSAPECLRADLSSVLLRLKTLGINNLSSFDWLPPRPPLEHIGRAAERLVALRALEPSRGKLTHPRGLQMAELLAACGFSDPAAVAALLGAFEEGCAKEMAALLALMQLQHVFHAADSGRVRTADKDRRQYFGCTEGDHLTLLNAFVAYENALTNGNSSKAVESWCEARGLNGRGLAHAKQLVGRIETICRRSRLDWSECPAGGNPDPLRRALVKGYFTQVARLAPAKDHYLTIRGDHPLRIHPTSIYYASLEQLPEYIVFTRAFLSENLTDRHAGNVLPGQLKNAIWIGEISAIERDWLTELVPHYFHFGTDRQHLENALVTARLF</sequence>
<reference evidence="10 11" key="1">
    <citation type="submission" date="2024-11" db="EMBL/GenBank/DDBJ databases">
        <title>Adaptive evolution of stress response genes in parasites aligns with host niche diversity.</title>
        <authorList>
            <person name="Hahn C."/>
            <person name="Resl P."/>
        </authorList>
    </citation>
    <scope>NUCLEOTIDE SEQUENCE [LARGE SCALE GENOMIC DNA]</scope>
    <source>
        <strain evidence="10">EGGRZ-B1_66</strain>
        <tissue evidence="10">Body</tissue>
    </source>
</reference>
<evidence type="ECO:0000256" key="3">
    <source>
        <dbReference type="ARBA" id="ARBA00022741"/>
    </source>
</evidence>
<evidence type="ECO:0000313" key="11">
    <source>
        <dbReference type="Proteomes" id="UP001626550"/>
    </source>
</evidence>
<keyword evidence="11" id="KW-1185">Reference proteome</keyword>
<dbReference type="SMART" id="SM00490">
    <property type="entry name" value="HELICc"/>
    <property type="match status" value="1"/>
</dbReference>
<dbReference type="EC" id="3.6.4.13" evidence="2"/>
<dbReference type="InterPro" id="IPR011545">
    <property type="entry name" value="DEAD/DEAH_box_helicase_dom"/>
</dbReference>
<feature type="domain" description="Helicase ATP-binding" evidence="8">
    <location>
        <begin position="61"/>
        <end position="226"/>
    </location>
</feature>
<dbReference type="PANTHER" id="PTHR18934:SF136">
    <property type="entry name" value="ATP-DEPENDENT RNA HELICASE DHX35-RELATED"/>
    <property type="match status" value="1"/>
</dbReference>
<evidence type="ECO:0000256" key="7">
    <source>
        <dbReference type="ARBA" id="ARBA00047984"/>
    </source>
</evidence>
<dbReference type="InterPro" id="IPR042035">
    <property type="entry name" value="DEAH_win-hel_dom"/>
</dbReference>
<keyword evidence="3" id="KW-0547">Nucleotide-binding</keyword>
<evidence type="ECO:0000313" key="10">
    <source>
        <dbReference type="EMBL" id="KAL3313282.1"/>
    </source>
</evidence>
<dbReference type="Pfam" id="PF00270">
    <property type="entry name" value="DEAD"/>
    <property type="match status" value="1"/>
</dbReference>
<comment type="caution">
    <text evidence="10">The sequence shown here is derived from an EMBL/GenBank/DDBJ whole genome shotgun (WGS) entry which is preliminary data.</text>
</comment>
<dbReference type="GO" id="GO:0005524">
    <property type="term" value="F:ATP binding"/>
    <property type="evidence" value="ECO:0007669"/>
    <property type="project" value="UniProtKB-KW"/>
</dbReference>
<evidence type="ECO:0000256" key="2">
    <source>
        <dbReference type="ARBA" id="ARBA00012552"/>
    </source>
</evidence>
<comment type="catalytic activity">
    <reaction evidence="7">
        <text>ATP + H2O = ADP + phosphate + H(+)</text>
        <dbReference type="Rhea" id="RHEA:13065"/>
        <dbReference type="ChEBI" id="CHEBI:15377"/>
        <dbReference type="ChEBI" id="CHEBI:15378"/>
        <dbReference type="ChEBI" id="CHEBI:30616"/>
        <dbReference type="ChEBI" id="CHEBI:43474"/>
        <dbReference type="ChEBI" id="CHEBI:456216"/>
        <dbReference type="EC" id="3.6.4.13"/>
    </reaction>
</comment>
<dbReference type="AlphaFoldDB" id="A0ABD2Q243"/>
<protein>
    <recommendedName>
        <fullName evidence="2">RNA helicase</fullName>
        <ecNumber evidence="2">3.6.4.13</ecNumber>
    </recommendedName>
</protein>
<dbReference type="Gene3D" id="3.40.50.300">
    <property type="entry name" value="P-loop containing nucleotide triphosphate hydrolases"/>
    <property type="match status" value="2"/>
</dbReference>
<dbReference type="GO" id="GO:0003724">
    <property type="term" value="F:RNA helicase activity"/>
    <property type="evidence" value="ECO:0007669"/>
    <property type="project" value="UniProtKB-EC"/>
</dbReference>
<dbReference type="FunFam" id="3.40.50.300:FF:000145">
    <property type="entry name" value="probable ATP-dependent RNA helicase DHX40"/>
    <property type="match status" value="1"/>
</dbReference>
<dbReference type="SMART" id="SM00487">
    <property type="entry name" value="DEXDc"/>
    <property type="match status" value="1"/>
</dbReference>
<keyword evidence="4" id="KW-0378">Hydrolase</keyword>
<accession>A0ABD2Q243</accession>
<evidence type="ECO:0000259" key="9">
    <source>
        <dbReference type="PROSITE" id="PS51194"/>
    </source>
</evidence>
<dbReference type="GO" id="GO:0016787">
    <property type="term" value="F:hydrolase activity"/>
    <property type="evidence" value="ECO:0007669"/>
    <property type="project" value="UniProtKB-KW"/>
</dbReference>
<dbReference type="PROSITE" id="PS51194">
    <property type="entry name" value="HELICASE_CTER"/>
    <property type="match status" value="1"/>
</dbReference>
<dbReference type="InterPro" id="IPR001650">
    <property type="entry name" value="Helicase_C-like"/>
</dbReference>
<dbReference type="InterPro" id="IPR014001">
    <property type="entry name" value="Helicase_ATP-bd"/>
</dbReference>
<evidence type="ECO:0000256" key="4">
    <source>
        <dbReference type="ARBA" id="ARBA00022801"/>
    </source>
</evidence>
<dbReference type="Pfam" id="PF07717">
    <property type="entry name" value="OB_NTP_bind"/>
    <property type="match status" value="1"/>
</dbReference>
<keyword evidence="6" id="KW-0067">ATP-binding</keyword>